<sequence length="207" mass="23725">MRAAADARSDGLRLRQACRHRAERGGDAEGQELPQRRRLRRSLELLSAPACAVFLLLGLLSDSACKGLNPRSTTNRCSFEEAENEEEEHMEKQKRKWECITSERSSLKAKAIELPNYEYRIKPVEEVKYMKNGEGEEDQKIAAKNQENLEKSASPSVRLKANKEVLGLSHPPRTNMHISDSQQEFFRMLDEKIEKGRDYCSEEEDIT</sequence>
<comment type="caution">
    <text evidence="2">The sequence shown here is derived from an EMBL/GenBank/DDBJ whole genome shotgun (WGS) entry which is preliminary data.</text>
</comment>
<reference evidence="2" key="1">
    <citation type="journal article" date="2022" name="bioRxiv">
        <title>Sequencing and chromosome-scale assembly of the giantPleurodeles waltlgenome.</title>
        <authorList>
            <person name="Brown T."/>
            <person name="Elewa A."/>
            <person name="Iarovenko S."/>
            <person name="Subramanian E."/>
            <person name="Araus A.J."/>
            <person name="Petzold A."/>
            <person name="Susuki M."/>
            <person name="Suzuki K.-i.T."/>
            <person name="Hayashi T."/>
            <person name="Toyoda A."/>
            <person name="Oliveira C."/>
            <person name="Osipova E."/>
            <person name="Leigh N.D."/>
            <person name="Simon A."/>
            <person name="Yun M.H."/>
        </authorList>
    </citation>
    <scope>NUCLEOTIDE SEQUENCE</scope>
    <source>
        <strain evidence="2">20211129_DDA</strain>
        <tissue evidence="2">Liver</tissue>
    </source>
</reference>
<dbReference type="EMBL" id="JANPWB010000007">
    <property type="protein sequence ID" value="KAJ1173039.1"/>
    <property type="molecule type" value="Genomic_DNA"/>
</dbReference>
<dbReference type="AlphaFoldDB" id="A0AAV7T9N9"/>
<keyword evidence="3" id="KW-1185">Reference proteome</keyword>
<gene>
    <name evidence="2" type="ORF">NDU88_004881</name>
</gene>
<evidence type="ECO:0000313" key="2">
    <source>
        <dbReference type="EMBL" id="KAJ1173039.1"/>
    </source>
</evidence>
<dbReference type="PANTHER" id="PTHR14974:SF3">
    <property type="entry name" value="SIMILAR TO RIKEN CDNA 1700025G04 GENE"/>
    <property type="match status" value="1"/>
</dbReference>
<name>A0AAV7T9N9_PLEWA</name>
<dbReference type="PANTHER" id="PTHR14974">
    <property type="entry name" value="SIMILAR TO RIKEN CDNA 1700025G04 GENE"/>
    <property type="match status" value="1"/>
</dbReference>
<protein>
    <submittedName>
        <fullName evidence="2">Uncharacterized protein</fullName>
    </submittedName>
</protein>
<organism evidence="2 3">
    <name type="scientific">Pleurodeles waltl</name>
    <name type="common">Iberian ribbed newt</name>
    <dbReference type="NCBI Taxonomy" id="8319"/>
    <lineage>
        <taxon>Eukaryota</taxon>
        <taxon>Metazoa</taxon>
        <taxon>Chordata</taxon>
        <taxon>Craniata</taxon>
        <taxon>Vertebrata</taxon>
        <taxon>Euteleostomi</taxon>
        <taxon>Amphibia</taxon>
        <taxon>Batrachia</taxon>
        <taxon>Caudata</taxon>
        <taxon>Salamandroidea</taxon>
        <taxon>Salamandridae</taxon>
        <taxon>Pleurodelinae</taxon>
        <taxon>Pleurodeles</taxon>
    </lineage>
</organism>
<accession>A0AAV7T9N9</accession>
<evidence type="ECO:0000313" key="3">
    <source>
        <dbReference type="Proteomes" id="UP001066276"/>
    </source>
</evidence>
<evidence type="ECO:0000256" key="1">
    <source>
        <dbReference type="SAM" id="MobiDB-lite"/>
    </source>
</evidence>
<proteinExistence type="predicted"/>
<feature type="region of interest" description="Disordered" evidence="1">
    <location>
        <begin position="139"/>
        <end position="158"/>
    </location>
</feature>
<dbReference type="Pfam" id="PF15389">
    <property type="entry name" value="DUF4612"/>
    <property type="match status" value="1"/>
</dbReference>
<dbReference type="InterPro" id="IPR027967">
    <property type="entry name" value="DUF4612"/>
</dbReference>
<dbReference type="Proteomes" id="UP001066276">
    <property type="component" value="Chromosome 4_1"/>
</dbReference>